<name>A0A8S1KP02_PARPR</name>
<dbReference type="AlphaFoldDB" id="A0A8S1KP02"/>
<organism evidence="1 2">
    <name type="scientific">Paramecium primaurelia</name>
    <dbReference type="NCBI Taxonomy" id="5886"/>
    <lineage>
        <taxon>Eukaryota</taxon>
        <taxon>Sar</taxon>
        <taxon>Alveolata</taxon>
        <taxon>Ciliophora</taxon>
        <taxon>Intramacronucleata</taxon>
        <taxon>Oligohymenophorea</taxon>
        <taxon>Peniculida</taxon>
        <taxon>Parameciidae</taxon>
        <taxon>Paramecium</taxon>
    </lineage>
</organism>
<comment type="caution">
    <text evidence="1">The sequence shown here is derived from an EMBL/GenBank/DDBJ whole genome shotgun (WGS) entry which is preliminary data.</text>
</comment>
<sequence>MSFNNQNYMFEEFKVEEIQFIPEVRQTKSIVANPNKINKKYSICSYCLAYQENEDNTPYQCKNITCGKFVKIPVQYEVFQCPTCYANILHQPYSSIICSQCKKIVKWSDQLLNQASQLTQGIKKQY</sequence>
<protein>
    <submittedName>
        <fullName evidence="1">Uncharacterized protein</fullName>
    </submittedName>
</protein>
<reference evidence="1" key="1">
    <citation type="submission" date="2021-01" db="EMBL/GenBank/DDBJ databases">
        <authorList>
            <consortium name="Genoscope - CEA"/>
            <person name="William W."/>
        </authorList>
    </citation>
    <scope>NUCLEOTIDE SEQUENCE</scope>
</reference>
<dbReference type="Proteomes" id="UP000688137">
    <property type="component" value="Unassembled WGS sequence"/>
</dbReference>
<proteinExistence type="predicted"/>
<accession>A0A8S1KP02</accession>
<gene>
    <name evidence="1" type="ORF">PPRIM_AZ9-3.1.T0240326</name>
</gene>
<dbReference type="OMA" id="AYQENED"/>
<keyword evidence="2" id="KW-1185">Reference proteome</keyword>
<evidence type="ECO:0000313" key="2">
    <source>
        <dbReference type="Proteomes" id="UP000688137"/>
    </source>
</evidence>
<dbReference type="EMBL" id="CAJJDM010000022">
    <property type="protein sequence ID" value="CAD8056467.1"/>
    <property type="molecule type" value="Genomic_DNA"/>
</dbReference>
<evidence type="ECO:0000313" key="1">
    <source>
        <dbReference type="EMBL" id="CAD8056467.1"/>
    </source>
</evidence>